<accession>A0ABM8T9P0</accession>
<reference evidence="1 2" key="1">
    <citation type="submission" date="2021-02" db="EMBL/GenBank/DDBJ databases">
        <authorList>
            <person name="Vanwijnsberghe S."/>
        </authorList>
    </citation>
    <scope>NUCLEOTIDE SEQUENCE [LARGE SCALE GENOMIC DNA]</scope>
    <source>
        <strain evidence="1 2">R-69658</strain>
    </source>
</reference>
<proteinExistence type="predicted"/>
<dbReference type="SUPFAM" id="SSF46689">
    <property type="entry name" value="Homeodomain-like"/>
    <property type="match status" value="1"/>
</dbReference>
<keyword evidence="2" id="KW-1185">Reference proteome</keyword>
<sequence>MKCRVKLVKAEEITLQEMAINHRFKNTRRRATGLLMLARGDKPKVVCEALGVSDQTVYNWAHAWRIGGVCALMGGHNGGRPRALPDDVVAVALEIARTGPLTLAQIARHVEQAQAQALPCKIETLGEALKRAGFTFARVIAHLQLSMMMRDGAPPKASKARR</sequence>
<gene>
    <name evidence="1" type="ORF">R69658_08067</name>
</gene>
<evidence type="ECO:0000313" key="2">
    <source>
        <dbReference type="Proteomes" id="UP000674425"/>
    </source>
</evidence>
<name>A0ABM8T9P0_9BURK</name>
<dbReference type="RefSeq" id="WP_200623127.1">
    <property type="nucleotide sequence ID" value="NZ_JAAGEO010000242.1"/>
</dbReference>
<evidence type="ECO:0000313" key="1">
    <source>
        <dbReference type="EMBL" id="CAE6869578.1"/>
    </source>
</evidence>
<protein>
    <recommendedName>
        <fullName evidence="3">Transposase</fullName>
    </recommendedName>
</protein>
<evidence type="ECO:0008006" key="3">
    <source>
        <dbReference type="Google" id="ProtNLM"/>
    </source>
</evidence>
<comment type="caution">
    <text evidence="1">The sequence shown here is derived from an EMBL/GenBank/DDBJ whole genome shotgun (WGS) entry which is preliminary data.</text>
</comment>
<dbReference type="Proteomes" id="UP000674425">
    <property type="component" value="Unassembled WGS sequence"/>
</dbReference>
<dbReference type="Pfam" id="PF13551">
    <property type="entry name" value="HTH_29"/>
    <property type="match status" value="1"/>
</dbReference>
<dbReference type="InterPro" id="IPR009057">
    <property type="entry name" value="Homeodomain-like_sf"/>
</dbReference>
<organism evidence="1 2">
    <name type="scientific">Paraburkholderia aspalathi</name>
    <dbReference type="NCBI Taxonomy" id="1324617"/>
    <lineage>
        <taxon>Bacteria</taxon>
        <taxon>Pseudomonadati</taxon>
        <taxon>Pseudomonadota</taxon>
        <taxon>Betaproteobacteria</taxon>
        <taxon>Burkholderiales</taxon>
        <taxon>Burkholderiaceae</taxon>
        <taxon>Paraburkholderia</taxon>
    </lineage>
</organism>
<dbReference type="EMBL" id="CAJNAU010000244">
    <property type="protein sequence ID" value="CAE6869578.1"/>
    <property type="molecule type" value="Genomic_DNA"/>
</dbReference>